<organism evidence="1 2">
    <name type="scientific">Geomonas silvestris</name>
    <dbReference type="NCBI Taxonomy" id="2740184"/>
    <lineage>
        <taxon>Bacteria</taxon>
        <taxon>Pseudomonadati</taxon>
        <taxon>Thermodesulfobacteriota</taxon>
        <taxon>Desulfuromonadia</taxon>
        <taxon>Geobacterales</taxon>
        <taxon>Geobacteraceae</taxon>
        <taxon>Geomonas</taxon>
    </lineage>
</organism>
<evidence type="ECO:0000313" key="1">
    <source>
        <dbReference type="EMBL" id="GFO58935.1"/>
    </source>
</evidence>
<keyword evidence="2" id="KW-1185">Reference proteome</keyword>
<gene>
    <name evidence="1" type="ORF">GMST_12600</name>
</gene>
<protein>
    <submittedName>
        <fullName evidence="1">Uncharacterized protein</fullName>
    </submittedName>
</protein>
<dbReference type="EMBL" id="BLXX01000002">
    <property type="protein sequence ID" value="GFO58935.1"/>
    <property type="molecule type" value="Genomic_DNA"/>
</dbReference>
<sequence>MGEVAIGGEGGTFPLTLTLSRRGRGDFWSSLAFSRQTHLNGHLCWTMCSRSSASKCLSSPSSGAMAPGARAQKV</sequence>
<dbReference type="Proteomes" id="UP000556026">
    <property type="component" value="Unassembled WGS sequence"/>
</dbReference>
<name>A0A6V8MG37_9BACT</name>
<reference evidence="2" key="1">
    <citation type="submission" date="2020-06" db="EMBL/GenBank/DDBJ databases">
        <title>Draft genomic sequence of Geomonas sp. Red330.</title>
        <authorList>
            <person name="Itoh H."/>
            <person name="Zhenxing X."/>
            <person name="Ushijima N."/>
            <person name="Masuda Y."/>
            <person name="Shiratori Y."/>
            <person name="Senoo K."/>
        </authorList>
    </citation>
    <scope>NUCLEOTIDE SEQUENCE [LARGE SCALE GENOMIC DNA]</scope>
    <source>
        <strain evidence="2">Red330</strain>
    </source>
</reference>
<proteinExistence type="predicted"/>
<accession>A0A6V8MG37</accession>
<evidence type="ECO:0000313" key="2">
    <source>
        <dbReference type="Proteomes" id="UP000556026"/>
    </source>
</evidence>
<dbReference type="AlphaFoldDB" id="A0A6V8MG37"/>
<comment type="caution">
    <text evidence="1">The sequence shown here is derived from an EMBL/GenBank/DDBJ whole genome shotgun (WGS) entry which is preliminary data.</text>
</comment>